<keyword evidence="2" id="KW-0472">Membrane</keyword>
<evidence type="ECO:0000313" key="4">
    <source>
        <dbReference type="Proteomes" id="UP001500994"/>
    </source>
</evidence>
<keyword evidence="2" id="KW-0812">Transmembrane</keyword>
<evidence type="ECO:0000256" key="1">
    <source>
        <dbReference type="SAM" id="MobiDB-lite"/>
    </source>
</evidence>
<keyword evidence="2" id="KW-1133">Transmembrane helix</keyword>
<reference evidence="3 4" key="1">
    <citation type="journal article" date="2019" name="Int. J. Syst. Evol. Microbiol.">
        <title>The Global Catalogue of Microorganisms (GCM) 10K type strain sequencing project: providing services to taxonomists for standard genome sequencing and annotation.</title>
        <authorList>
            <consortium name="The Broad Institute Genomics Platform"/>
            <consortium name="The Broad Institute Genome Sequencing Center for Infectious Disease"/>
            <person name="Wu L."/>
            <person name="Ma J."/>
        </authorList>
    </citation>
    <scope>NUCLEOTIDE SEQUENCE [LARGE SCALE GENOMIC DNA]</scope>
    <source>
        <strain evidence="3 4">JCM 16374</strain>
    </source>
</reference>
<feature type="transmembrane region" description="Helical" evidence="2">
    <location>
        <begin position="205"/>
        <end position="223"/>
    </location>
</feature>
<keyword evidence="4" id="KW-1185">Reference proteome</keyword>
<dbReference type="RefSeq" id="WP_344575292.1">
    <property type="nucleotide sequence ID" value="NZ_BAAARK010000006.1"/>
</dbReference>
<feature type="transmembrane region" description="Helical" evidence="2">
    <location>
        <begin position="451"/>
        <end position="479"/>
    </location>
</feature>
<protein>
    <submittedName>
        <fullName evidence="3">PepSY-associated TM helix domain-containing protein</fullName>
    </submittedName>
</protein>
<dbReference type="Pfam" id="PF03929">
    <property type="entry name" value="PepSY_TM"/>
    <property type="match status" value="1"/>
</dbReference>
<dbReference type="PANTHER" id="PTHR34219">
    <property type="entry name" value="IRON-REGULATED INNER MEMBRANE PROTEIN-RELATED"/>
    <property type="match status" value="1"/>
</dbReference>
<dbReference type="InterPro" id="IPR005625">
    <property type="entry name" value="PepSY-ass_TM"/>
</dbReference>
<dbReference type="EMBL" id="BAAARK010000006">
    <property type="protein sequence ID" value="GAA2658295.1"/>
    <property type="molecule type" value="Genomic_DNA"/>
</dbReference>
<evidence type="ECO:0000313" key="3">
    <source>
        <dbReference type="EMBL" id="GAA2658295.1"/>
    </source>
</evidence>
<accession>A0ABN3RQN2</accession>
<name>A0ABN3RQN2_9ACTN</name>
<feature type="region of interest" description="Disordered" evidence="1">
    <location>
        <begin position="1"/>
        <end position="28"/>
    </location>
</feature>
<gene>
    <name evidence="3" type="ORF">GCM10009864_26210</name>
</gene>
<comment type="caution">
    <text evidence="3">The sequence shown here is derived from an EMBL/GenBank/DDBJ whole genome shotgun (WGS) entry which is preliminary data.</text>
</comment>
<sequence>MAESRSASVAADEVSVPPDGAGAGAGAGTDPAIAGEASCAGGETATKTTTAPGVWSGLRPLLLRLHFYAGILVGPFLLVAAVTGLMYTATPQLESVLYKHELAVTPRGEADSLASQVAAARRAVPDGTVVSVSPGPGRTDSTRVVFDKPGLPDGDTLTAFVDPYDTKVLGTLRTSGQWLPVRAWLDSLHRTLHLGDFGRNYSELAASWLWVEVLGGLALWLGAPRTRQRLRRVLLPRGGAKGRRRTLSWHGVVGLWASIGLLGLSATGMTWSQHAGASIGALQDALGGSTPAVSTAHPSGGHGTHATTGAKDVGIDAVAAAAHDAGLRGLLVITPPTASGSAYVVKENTRSWPERQDSVAVDPATGEVTAKLKFADYPVLAKLTRWGIDAHMGLLFGLANQIALALLAVGLIAMVLWGYRMWWLRRPTRSGGPSFGRAPARGAWRRIPGAVLAPAVVVIAVVGYFLPLFGLPLLAFLIVDLTVDAVRRRRLGAAA</sequence>
<organism evidence="3 4">
    <name type="scientific">Streptomyces lunalinharesii</name>
    <dbReference type="NCBI Taxonomy" id="333384"/>
    <lineage>
        <taxon>Bacteria</taxon>
        <taxon>Bacillati</taxon>
        <taxon>Actinomycetota</taxon>
        <taxon>Actinomycetes</taxon>
        <taxon>Kitasatosporales</taxon>
        <taxon>Streptomycetaceae</taxon>
        <taxon>Streptomyces</taxon>
    </lineage>
</organism>
<proteinExistence type="predicted"/>
<dbReference type="Proteomes" id="UP001500994">
    <property type="component" value="Unassembled WGS sequence"/>
</dbReference>
<dbReference type="PANTHER" id="PTHR34219:SF1">
    <property type="entry name" value="PEPSY DOMAIN-CONTAINING PROTEIN"/>
    <property type="match status" value="1"/>
</dbReference>
<evidence type="ECO:0000256" key="2">
    <source>
        <dbReference type="SAM" id="Phobius"/>
    </source>
</evidence>
<feature type="transmembrane region" description="Helical" evidence="2">
    <location>
        <begin position="65"/>
        <end position="87"/>
    </location>
</feature>
<feature type="transmembrane region" description="Helical" evidence="2">
    <location>
        <begin position="394"/>
        <end position="419"/>
    </location>
</feature>
<feature type="transmembrane region" description="Helical" evidence="2">
    <location>
        <begin position="247"/>
        <end position="266"/>
    </location>
</feature>